<dbReference type="OrthoDB" id="291007at2759"/>
<dbReference type="SUPFAM" id="SSF55486">
    <property type="entry name" value="Metalloproteases ('zincins'), catalytic domain"/>
    <property type="match status" value="1"/>
</dbReference>
<organism evidence="10 11">
    <name type="scientific">Chironomus riparius</name>
    <dbReference type="NCBI Taxonomy" id="315576"/>
    <lineage>
        <taxon>Eukaryota</taxon>
        <taxon>Metazoa</taxon>
        <taxon>Ecdysozoa</taxon>
        <taxon>Arthropoda</taxon>
        <taxon>Hexapoda</taxon>
        <taxon>Insecta</taxon>
        <taxon>Pterygota</taxon>
        <taxon>Neoptera</taxon>
        <taxon>Endopterygota</taxon>
        <taxon>Diptera</taxon>
        <taxon>Nematocera</taxon>
        <taxon>Chironomoidea</taxon>
        <taxon>Chironomidae</taxon>
        <taxon>Chironominae</taxon>
        <taxon>Chironomus</taxon>
    </lineage>
</organism>
<reference evidence="10" key="2">
    <citation type="submission" date="2022-10" db="EMBL/GenBank/DDBJ databases">
        <authorList>
            <consortium name="ENA_rothamsted_submissions"/>
            <consortium name="culmorum"/>
            <person name="King R."/>
        </authorList>
    </citation>
    <scope>NUCLEOTIDE SEQUENCE</scope>
</reference>
<evidence type="ECO:0000256" key="3">
    <source>
        <dbReference type="ARBA" id="ARBA00022801"/>
    </source>
</evidence>
<dbReference type="PANTHER" id="PTHR10127">
    <property type="entry name" value="DISCOIDIN, CUB, EGF, LAMININ , AND ZINC METALLOPROTEASE DOMAIN CONTAINING"/>
    <property type="match status" value="1"/>
</dbReference>
<keyword evidence="1 6" id="KW-0645">Protease</keyword>
<dbReference type="GO" id="GO:0006508">
    <property type="term" value="P:proteolysis"/>
    <property type="evidence" value="ECO:0007669"/>
    <property type="project" value="UniProtKB-KW"/>
</dbReference>
<accession>A0A9N9RXK1</accession>
<dbReference type="SMART" id="SM00235">
    <property type="entry name" value="ZnMc"/>
    <property type="match status" value="1"/>
</dbReference>
<dbReference type="GO" id="GO:0004222">
    <property type="term" value="F:metalloendopeptidase activity"/>
    <property type="evidence" value="ECO:0007669"/>
    <property type="project" value="UniProtKB-UniRule"/>
</dbReference>
<dbReference type="EC" id="3.4.24.-" evidence="7"/>
<evidence type="ECO:0000256" key="7">
    <source>
        <dbReference type="RuleBase" id="RU361183"/>
    </source>
</evidence>
<dbReference type="AlphaFoldDB" id="A0A9N9RXK1"/>
<keyword evidence="2 6" id="KW-0479">Metal-binding</keyword>
<feature type="binding site" evidence="6">
    <location>
        <position position="205"/>
    </location>
    <ligand>
        <name>Zn(2+)</name>
        <dbReference type="ChEBI" id="CHEBI:29105"/>
        <note>catalytic</note>
    </ligand>
</feature>
<feature type="chain" id="PRO_5040371799" description="Metalloendopeptidase" evidence="8">
    <location>
        <begin position="16"/>
        <end position="311"/>
    </location>
</feature>
<gene>
    <name evidence="10" type="ORF">CHIRRI_LOCUS9990</name>
</gene>
<keyword evidence="4 6" id="KW-0862">Zinc</keyword>
<evidence type="ECO:0000256" key="8">
    <source>
        <dbReference type="SAM" id="SignalP"/>
    </source>
</evidence>
<dbReference type="Pfam" id="PF01400">
    <property type="entry name" value="Astacin"/>
    <property type="match status" value="1"/>
</dbReference>
<dbReference type="GO" id="GO:0008270">
    <property type="term" value="F:zinc ion binding"/>
    <property type="evidence" value="ECO:0007669"/>
    <property type="project" value="UniProtKB-UniRule"/>
</dbReference>
<evidence type="ECO:0000256" key="2">
    <source>
        <dbReference type="ARBA" id="ARBA00022723"/>
    </source>
</evidence>
<evidence type="ECO:0000313" key="10">
    <source>
        <dbReference type="EMBL" id="CAG9807141.1"/>
    </source>
</evidence>
<evidence type="ECO:0000256" key="6">
    <source>
        <dbReference type="PROSITE-ProRule" id="PRU01211"/>
    </source>
</evidence>
<name>A0A9N9RXK1_9DIPT</name>
<feature type="binding site" evidence="6">
    <location>
        <position position="201"/>
    </location>
    <ligand>
        <name>Zn(2+)</name>
        <dbReference type="ChEBI" id="CHEBI:29105"/>
        <note>catalytic</note>
    </ligand>
</feature>
<dbReference type="CDD" id="cd04280">
    <property type="entry name" value="ZnMc_astacin_like"/>
    <property type="match status" value="1"/>
</dbReference>
<dbReference type="InterPro" id="IPR006026">
    <property type="entry name" value="Peptidase_Metallo"/>
</dbReference>
<comment type="caution">
    <text evidence="6">Lacks conserved residue(s) required for the propagation of feature annotation.</text>
</comment>
<keyword evidence="8" id="KW-0732">Signal</keyword>
<dbReference type="InterPro" id="IPR001506">
    <property type="entry name" value="Peptidase_M12A"/>
</dbReference>
<dbReference type="PRINTS" id="PR00480">
    <property type="entry name" value="ASTACIN"/>
</dbReference>
<dbReference type="PANTHER" id="PTHR10127:SF780">
    <property type="entry name" value="METALLOENDOPEPTIDASE"/>
    <property type="match status" value="1"/>
</dbReference>
<feature type="active site" evidence="6">
    <location>
        <position position="202"/>
    </location>
</feature>
<dbReference type="PROSITE" id="PS51864">
    <property type="entry name" value="ASTACIN"/>
    <property type="match status" value="1"/>
</dbReference>
<comment type="cofactor">
    <cofactor evidence="6 7">
        <name>Zn(2+)</name>
        <dbReference type="ChEBI" id="CHEBI:29105"/>
    </cofactor>
    <text evidence="6 7">Binds 1 zinc ion per subunit.</text>
</comment>
<sequence>MKYLLILFIVCKISSTPIRDSRIIYPDEFGNIQIDNRIDDTESDQISLLNDPNIIKPANATTTLTSQHQKKLKNPENGEFYQGDIVLLDEELKSLHDSSDCKARTGLSSVLKRWPKNLYGKVIIPFTISDDFYFNDKASILSAMYDIEAHTCIKFIQRSYEHDYIYIISDTGCYSYIGRKLGPQVMSLQRDDCISHGHIIHELVHALGFHHMHNHIDRNNYVTINYNNVDPSKINQFVAVDPLLFENFGTPYDYYSVMHYDTYTFSKNGLQTILPNDYNYRNVLGQRIGLSIGDVKRINSMYKCDQVNQFY</sequence>
<evidence type="ECO:0000256" key="4">
    <source>
        <dbReference type="ARBA" id="ARBA00022833"/>
    </source>
</evidence>
<feature type="signal peptide" evidence="8">
    <location>
        <begin position="1"/>
        <end position="15"/>
    </location>
</feature>
<protein>
    <recommendedName>
        <fullName evidence="7">Metalloendopeptidase</fullName>
        <ecNumber evidence="7">3.4.24.-</ecNumber>
    </recommendedName>
</protein>
<dbReference type="Gene3D" id="3.40.390.10">
    <property type="entry name" value="Collagenase (Catalytic Domain)"/>
    <property type="match status" value="1"/>
</dbReference>
<dbReference type="Proteomes" id="UP001153620">
    <property type="component" value="Chromosome 3"/>
</dbReference>
<proteinExistence type="predicted"/>
<keyword evidence="11" id="KW-1185">Reference proteome</keyword>
<dbReference type="InterPro" id="IPR024079">
    <property type="entry name" value="MetalloPept_cat_dom_sf"/>
</dbReference>
<reference evidence="10" key="1">
    <citation type="submission" date="2022-01" db="EMBL/GenBank/DDBJ databases">
        <authorList>
            <person name="King R."/>
        </authorList>
    </citation>
    <scope>NUCLEOTIDE SEQUENCE</scope>
</reference>
<evidence type="ECO:0000256" key="1">
    <source>
        <dbReference type="ARBA" id="ARBA00022670"/>
    </source>
</evidence>
<dbReference type="EMBL" id="OU895879">
    <property type="protein sequence ID" value="CAG9807141.1"/>
    <property type="molecule type" value="Genomic_DNA"/>
</dbReference>
<feature type="binding site" evidence="6">
    <location>
        <position position="211"/>
    </location>
    <ligand>
        <name>Zn(2+)</name>
        <dbReference type="ChEBI" id="CHEBI:29105"/>
        <note>catalytic</note>
    </ligand>
</feature>
<evidence type="ECO:0000256" key="5">
    <source>
        <dbReference type="ARBA" id="ARBA00023049"/>
    </source>
</evidence>
<keyword evidence="5 6" id="KW-0482">Metalloprotease</keyword>
<dbReference type="InterPro" id="IPR034035">
    <property type="entry name" value="Astacin-like_dom"/>
</dbReference>
<keyword evidence="3 6" id="KW-0378">Hydrolase</keyword>
<evidence type="ECO:0000259" key="9">
    <source>
        <dbReference type="PROSITE" id="PS51864"/>
    </source>
</evidence>
<evidence type="ECO:0000313" key="11">
    <source>
        <dbReference type="Proteomes" id="UP001153620"/>
    </source>
</evidence>
<feature type="domain" description="Peptidase M12A" evidence="9">
    <location>
        <begin position="105"/>
        <end position="305"/>
    </location>
</feature>